<comment type="caution">
    <text evidence="1">The sequence shown here is derived from an EMBL/GenBank/DDBJ whole genome shotgun (WGS) entry which is preliminary data.</text>
</comment>
<dbReference type="AlphaFoldDB" id="A0AAV2ZBE7"/>
<name>A0AAV2ZBE7_9STRA</name>
<gene>
    <name evidence="1" type="ORF">N0F65_010995</name>
</gene>
<keyword evidence="2" id="KW-1185">Reference proteome</keyword>
<reference evidence="1" key="2">
    <citation type="journal article" date="2023" name="Microbiol Resour">
        <title>Decontamination and Annotation of the Draft Genome Sequence of the Oomycete Lagenidium giganteum ARSEF 373.</title>
        <authorList>
            <person name="Morgan W.R."/>
            <person name="Tartar A."/>
        </authorList>
    </citation>
    <scope>NUCLEOTIDE SEQUENCE</scope>
    <source>
        <strain evidence="1">ARSEF 373</strain>
    </source>
</reference>
<evidence type="ECO:0000313" key="2">
    <source>
        <dbReference type="Proteomes" id="UP001146120"/>
    </source>
</evidence>
<protein>
    <submittedName>
        <fullName evidence="1">Uncharacterized protein</fullName>
    </submittedName>
</protein>
<sequence>MMLGKRAHSDLSEQMEGFLTEYYRQECLRALYSKRARSLCVHPLLSKTAMAPAAKKQRRAKASVSFATQDDVIGCADPCIDRRPVPCTPISRLELYLLLSQREFPAANTAVAV</sequence>
<evidence type="ECO:0000313" key="1">
    <source>
        <dbReference type="EMBL" id="DBA02523.1"/>
    </source>
</evidence>
<reference evidence="1" key="1">
    <citation type="submission" date="2022-11" db="EMBL/GenBank/DDBJ databases">
        <authorList>
            <person name="Morgan W.R."/>
            <person name="Tartar A."/>
        </authorList>
    </citation>
    <scope>NUCLEOTIDE SEQUENCE</scope>
    <source>
        <strain evidence="1">ARSEF 373</strain>
    </source>
</reference>
<dbReference type="EMBL" id="DAKRPA010000030">
    <property type="protein sequence ID" value="DBA02523.1"/>
    <property type="molecule type" value="Genomic_DNA"/>
</dbReference>
<dbReference type="Proteomes" id="UP001146120">
    <property type="component" value="Unassembled WGS sequence"/>
</dbReference>
<proteinExistence type="predicted"/>
<accession>A0AAV2ZBE7</accession>
<organism evidence="1 2">
    <name type="scientific">Lagenidium giganteum</name>
    <dbReference type="NCBI Taxonomy" id="4803"/>
    <lineage>
        <taxon>Eukaryota</taxon>
        <taxon>Sar</taxon>
        <taxon>Stramenopiles</taxon>
        <taxon>Oomycota</taxon>
        <taxon>Peronosporomycetes</taxon>
        <taxon>Pythiales</taxon>
        <taxon>Pythiaceae</taxon>
    </lineage>
</organism>